<sequence>MQRRHYGTLAAVAALSMAFTLTGCGAGSGSGNDVTLKLVAADYGSGEANTSQKYWDDLAAAFEKKNPGISVEVDVRSWKDVDRDVAEMVANDQAPDMAQIGAYADFAAEDRLYRTDELLPIPTQANFLPLLNQAGEVDRVQYGMPFAASTRLLFFNRKLFADAGLQPPKTWEDIRAAAAKLKADGVTYPFALPLGTEESQAETMMWMLSGGGGYRDAVNSEYDIDSAANVETFTWLRDKLVKPGLTGPTAPGHLDRQAAFEAFTKGEVGMLNGHPTLMEAAEKAGVDFGMVPLPSPDGAATSSMGVADWMMAFKQNGHREEIGRFLQFVYRDENVLAFSDAYDILPVTVTASTEMESDAKHSKLKPFLEELPTSELYPVGKTSWAKVSKSVKANIGKAVTENGDPEAVLSGIAKEAAEAEAAEAATSAK</sequence>
<dbReference type="PROSITE" id="PS51257">
    <property type="entry name" value="PROKAR_LIPOPROTEIN"/>
    <property type="match status" value="1"/>
</dbReference>
<proteinExistence type="predicted"/>
<dbReference type="Gene3D" id="3.40.190.10">
    <property type="entry name" value="Periplasmic binding protein-like II"/>
    <property type="match status" value="1"/>
</dbReference>
<feature type="signal peptide" evidence="1">
    <location>
        <begin position="1"/>
        <end position="25"/>
    </location>
</feature>
<reference evidence="2 3" key="1">
    <citation type="submission" date="2018-03" db="EMBL/GenBank/DDBJ databases">
        <title>Novel Streptomyces sp. from soil.</title>
        <authorList>
            <person name="Tan G.Y.A."/>
            <person name="Lee Z.Y."/>
        </authorList>
    </citation>
    <scope>NUCLEOTIDE SEQUENCE [LARGE SCALE GENOMIC DNA]</scope>
    <source>
        <strain evidence="2 3">ST5x</strain>
    </source>
</reference>
<dbReference type="PANTHER" id="PTHR43649">
    <property type="entry name" value="ARABINOSE-BINDING PROTEIN-RELATED"/>
    <property type="match status" value="1"/>
</dbReference>
<keyword evidence="1" id="KW-0732">Signal</keyword>
<feature type="chain" id="PRO_5039256771" evidence="1">
    <location>
        <begin position="26"/>
        <end position="429"/>
    </location>
</feature>
<name>A0A2S9PP60_9ACTN</name>
<accession>A0A2S9PP60</accession>
<gene>
    <name evidence="2" type="ORF">C6N75_26840</name>
</gene>
<protein>
    <submittedName>
        <fullName evidence="2">ABC transporter substrate-binding protein</fullName>
    </submittedName>
</protein>
<dbReference type="PANTHER" id="PTHR43649:SF30">
    <property type="entry name" value="ABC TRANSPORTER SUBSTRATE-BINDING PROTEIN"/>
    <property type="match status" value="1"/>
</dbReference>
<dbReference type="Proteomes" id="UP000239322">
    <property type="component" value="Unassembled WGS sequence"/>
</dbReference>
<organism evidence="2 3">
    <name type="scientific">Streptomyces solincola</name>
    <dbReference type="NCBI Taxonomy" id="2100817"/>
    <lineage>
        <taxon>Bacteria</taxon>
        <taxon>Bacillati</taxon>
        <taxon>Actinomycetota</taxon>
        <taxon>Actinomycetes</taxon>
        <taxon>Kitasatosporales</taxon>
        <taxon>Streptomycetaceae</taxon>
        <taxon>Streptomyces</taxon>
    </lineage>
</organism>
<comment type="caution">
    <text evidence="2">The sequence shown here is derived from an EMBL/GenBank/DDBJ whole genome shotgun (WGS) entry which is preliminary data.</text>
</comment>
<dbReference type="InterPro" id="IPR050490">
    <property type="entry name" value="Bact_solute-bd_prot1"/>
</dbReference>
<dbReference type="AlphaFoldDB" id="A0A2S9PP60"/>
<dbReference type="SUPFAM" id="SSF53850">
    <property type="entry name" value="Periplasmic binding protein-like II"/>
    <property type="match status" value="1"/>
</dbReference>
<dbReference type="EMBL" id="PVLV01000548">
    <property type="protein sequence ID" value="PRH76210.1"/>
    <property type="molecule type" value="Genomic_DNA"/>
</dbReference>
<evidence type="ECO:0000313" key="3">
    <source>
        <dbReference type="Proteomes" id="UP000239322"/>
    </source>
</evidence>
<evidence type="ECO:0000313" key="2">
    <source>
        <dbReference type="EMBL" id="PRH76210.1"/>
    </source>
</evidence>
<dbReference type="InterPro" id="IPR006059">
    <property type="entry name" value="SBP"/>
</dbReference>
<dbReference type="OrthoDB" id="366726at2"/>
<dbReference type="Pfam" id="PF01547">
    <property type="entry name" value="SBP_bac_1"/>
    <property type="match status" value="1"/>
</dbReference>
<evidence type="ECO:0000256" key="1">
    <source>
        <dbReference type="SAM" id="SignalP"/>
    </source>
</evidence>
<keyword evidence="3" id="KW-1185">Reference proteome</keyword>